<evidence type="ECO:0000313" key="8">
    <source>
        <dbReference type="EMBL" id="KAG5270530.1"/>
    </source>
</evidence>
<keyword evidence="7" id="KW-0812">Transmembrane</keyword>
<keyword evidence="4" id="KW-0333">Golgi apparatus</keyword>
<dbReference type="InterPro" id="IPR029207">
    <property type="entry name" value="FAM198"/>
</dbReference>
<keyword evidence="9" id="KW-1185">Reference proteome</keyword>
<organism evidence="8 9">
    <name type="scientific">Alosa alosa</name>
    <name type="common">allis shad</name>
    <dbReference type="NCBI Taxonomy" id="278164"/>
    <lineage>
        <taxon>Eukaryota</taxon>
        <taxon>Metazoa</taxon>
        <taxon>Chordata</taxon>
        <taxon>Craniata</taxon>
        <taxon>Vertebrata</taxon>
        <taxon>Euteleostomi</taxon>
        <taxon>Actinopterygii</taxon>
        <taxon>Neopterygii</taxon>
        <taxon>Teleostei</taxon>
        <taxon>Clupei</taxon>
        <taxon>Clupeiformes</taxon>
        <taxon>Clupeoidei</taxon>
        <taxon>Clupeidae</taxon>
        <taxon>Alosa</taxon>
    </lineage>
</organism>
<keyword evidence="5 7" id="KW-0472">Membrane</keyword>
<gene>
    <name evidence="8" type="ORF">AALO_G00193710</name>
</gene>
<dbReference type="EMBL" id="JADWDJ010000014">
    <property type="protein sequence ID" value="KAG5270530.1"/>
    <property type="molecule type" value="Genomic_DNA"/>
</dbReference>
<keyword evidence="7" id="KW-1133">Transmembrane helix</keyword>
<sequence>MDTSFIHAADIRNTLIHCMCYYFVRISNCCRRHPTARLNLIVAVACFVYFVFALHRVHSVYTPDGRLDQYQRYRTGRGVYSVLHDDPLAAPEPPTGQNTGVLPDSESHPTRSNVVYITLRTKRLKPAIIRGTVRPKVRRKGGKRVKYWEQNGLETTIDKAGQVERGEKRDDDNDAAWSQIGNIGFNSKLIHKLNTVDIVSSIRIYSEKAPPWLTKNDIDAMRFLAGSAITRIGKVQLPESQPLLLFESTAEGSPDDQECRGRCGVIKRSIDMCEVFAFHLDRVLNLNMSLPAVGRRFQYLEEDRPCPVVLWDPSLSTVGNSSQPPPRLTWGSYQRLLKHRCWLKGVPPKPEWGCTDIHHYEWSKLALFDFLLQVDGRLDRGCCGFRPRPEDSCVQLGHHQKCADSDGVELAHIVHRKHDRRHMVFVNNKGFFDRDVDNLDFRLLVGIKEFPDQAVSVLRGHRLRERLLQSLFLDQVYWESQGGRQGIDKLIDVIERRANILLTYINAHGIKVIPMK</sequence>
<protein>
    <submittedName>
        <fullName evidence="8">Uncharacterized protein</fullName>
    </submittedName>
</protein>
<comment type="similarity">
    <text evidence="3">Belongs to the GASK family.</text>
</comment>
<evidence type="ECO:0000256" key="2">
    <source>
        <dbReference type="ARBA" id="ARBA00004555"/>
    </source>
</evidence>
<reference evidence="8" key="1">
    <citation type="submission" date="2020-10" db="EMBL/GenBank/DDBJ databases">
        <title>Chromosome-scale genome assembly of the Allis shad, Alosa alosa.</title>
        <authorList>
            <person name="Margot Z."/>
            <person name="Christophe K."/>
            <person name="Cabau C."/>
            <person name="Louis A."/>
            <person name="Berthelot C."/>
            <person name="Parey E."/>
            <person name="Roest Crollius H."/>
            <person name="Montfort J."/>
            <person name="Robinson-Rechavi M."/>
            <person name="Bucao C."/>
            <person name="Bouchez O."/>
            <person name="Gislard M."/>
            <person name="Lluch J."/>
            <person name="Milhes M."/>
            <person name="Lampietro C."/>
            <person name="Lopez Roques C."/>
            <person name="Donnadieu C."/>
            <person name="Braasch I."/>
            <person name="Desvignes T."/>
            <person name="Postlethwait J."/>
            <person name="Bobe J."/>
            <person name="Guiguen Y."/>
        </authorList>
    </citation>
    <scope>NUCLEOTIDE SEQUENCE</scope>
    <source>
        <strain evidence="8">M-15738</strain>
        <tissue evidence="8">Blood</tissue>
    </source>
</reference>
<feature type="transmembrane region" description="Helical" evidence="7">
    <location>
        <begin position="36"/>
        <end position="54"/>
    </location>
</feature>
<dbReference type="Proteomes" id="UP000823561">
    <property type="component" value="Chromosome 14"/>
</dbReference>
<dbReference type="GO" id="GO:0005794">
    <property type="term" value="C:Golgi apparatus"/>
    <property type="evidence" value="ECO:0007669"/>
    <property type="project" value="UniProtKB-SubCell"/>
</dbReference>
<comment type="subcellular location">
    <subcellularLocation>
        <location evidence="1">Endomembrane system</location>
    </subcellularLocation>
    <subcellularLocation>
        <location evidence="2">Golgi apparatus</location>
    </subcellularLocation>
</comment>
<evidence type="ECO:0000256" key="4">
    <source>
        <dbReference type="ARBA" id="ARBA00023034"/>
    </source>
</evidence>
<evidence type="ECO:0000256" key="7">
    <source>
        <dbReference type="SAM" id="Phobius"/>
    </source>
</evidence>
<evidence type="ECO:0000256" key="5">
    <source>
        <dbReference type="ARBA" id="ARBA00023136"/>
    </source>
</evidence>
<accession>A0AAV6GAK0</accession>
<evidence type="ECO:0000256" key="6">
    <source>
        <dbReference type="SAM" id="MobiDB-lite"/>
    </source>
</evidence>
<feature type="region of interest" description="Disordered" evidence="6">
    <location>
        <begin position="85"/>
        <end position="109"/>
    </location>
</feature>
<comment type="caution">
    <text evidence="8">The sequence shown here is derived from an EMBL/GenBank/DDBJ whole genome shotgun (WGS) entry which is preliminary data.</text>
</comment>
<proteinExistence type="inferred from homology"/>
<name>A0AAV6GAK0_9TELE</name>
<evidence type="ECO:0000313" key="9">
    <source>
        <dbReference type="Proteomes" id="UP000823561"/>
    </source>
</evidence>
<dbReference type="AlphaFoldDB" id="A0AAV6GAK0"/>
<dbReference type="PANTHER" id="PTHR15905:SF1">
    <property type="entry name" value="GOLGI-ASSOCIATED KINASE 1B"/>
    <property type="match status" value="1"/>
</dbReference>
<dbReference type="PANTHER" id="PTHR15905">
    <property type="entry name" value="GOLGI-ASSOCIATED KINASE 1B-RELATED"/>
    <property type="match status" value="1"/>
</dbReference>
<dbReference type="Pfam" id="PF15051">
    <property type="entry name" value="FAM198"/>
    <property type="match status" value="1"/>
</dbReference>
<evidence type="ECO:0000256" key="1">
    <source>
        <dbReference type="ARBA" id="ARBA00004308"/>
    </source>
</evidence>
<evidence type="ECO:0000256" key="3">
    <source>
        <dbReference type="ARBA" id="ARBA00007691"/>
    </source>
</evidence>